<dbReference type="InParanoid" id="D6U037"/>
<sequence>MTVPADQEKDQPGVRTPGLGTLPATWAKKYGAPLAQSEAPTIYVFRGSMDTFPDGNGVIVSFDKGSIDQEPRAVQISFIAGNKHPTTLAQAQAIAQGFFPTDTSSPSIIQSYDPHENDFKNSQCQALTYTSKTLAKLFPPQDFLDKQGGLAPAGSVTISFFPLYSRTDGTENNETASGGAAYPVDENQVSSILITLGTKTYC</sequence>
<feature type="region of interest" description="Disordered" evidence="1">
    <location>
        <begin position="1"/>
        <end position="20"/>
    </location>
</feature>
<dbReference type="Proteomes" id="UP000004508">
    <property type="component" value="Unassembled WGS sequence"/>
</dbReference>
<accession>D6U037</accession>
<dbReference type="RefSeq" id="WP_007920091.1">
    <property type="nucleotide sequence ID" value="NZ_ADVG01000004.1"/>
</dbReference>
<comment type="caution">
    <text evidence="2">The sequence shown here is derived from an EMBL/GenBank/DDBJ whole genome shotgun (WGS) entry which is preliminary data.</text>
</comment>
<proteinExistence type="predicted"/>
<evidence type="ECO:0000313" key="2">
    <source>
        <dbReference type="EMBL" id="EFH82177.1"/>
    </source>
</evidence>
<feature type="compositionally biased region" description="Basic and acidic residues" evidence="1">
    <location>
        <begin position="1"/>
        <end position="12"/>
    </location>
</feature>
<dbReference type="AlphaFoldDB" id="D6U037"/>
<evidence type="ECO:0000313" key="3">
    <source>
        <dbReference type="Proteomes" id="UP000004508"/>
    </source>
</evidence>
<name>D6U037_KTERA</name>
<organism evidence="2 3">
    <name type="scientific">Ktedonobacter racemifer DSM 44963</name>
    <dbReference type="NCBI Taxonomy" id="485913"/>
    <lineage>
        <taxon>Bacteria</taxon>
        <taxon>Bacillati</taxon>
        <taxon>Chloroflexota</taxon>
        <taxon>Ktedonobacteria</taxon>
        <taxon>Ktedonobacterales</taxon>
        <taxon>Ktedonobacteraceae</taxon>
        <taxon>Ktedonobacter</taxon>
    </lineage>
</organism>
<gene>
    <name evidence="2" type="ORF">Krac_2963</name>
</gene>
<evidence type="ECO:0000256" key="1">
    <source>
        <dbReference type="SAM" id="MobiDB-lite"/>
    </source>
</evidence>
<keyword evidence="3" id="KW-1185">Reference proteome</keyword>
<protein>
    <submittedName>
        <fullName evidence="2">Uncharacterized protein</fullName>
    </submittedName>
</protein>
<dbReference type="EMBL" id="ADVG01000004">
    <property type="protein sequence ID" value="EFH82177.1"/>
    <property type="molecule type" value="Genomic_DNA"/>
</dbReference>
<reference evidence="2 3" key="1">
    <citation type="journal article" date="2011" name="Stand. Genomic Sci.">
        <title>Non-contiguous finished genome sequence and contextual data of the filamentous soil bacterium Ktedonobacter racemifer type strain (SOSP1-21).</title>
        <authorList>
            <person name="Chang Y.J."/>
            <person name="Land M."/>
            <person name="Hauser L."/>
            <person name="Chertkov O."/>
            <person name="Del Rio T.G."/>
            <person name="Nolan M."/>
            <person name="Copeland A."/>
            <person name="Tice H."/>
            <person name="Cheng J.F."/>
            <person name="Lucas S."/>
            <person name="Han C."/>
            <person name="Goodwin L."/>
            <person name="Pitluck S."/>
            <person name="Ivanova N."/>
            <person name="Ovchinikova G."/>
            <person name="Pati A."/>
            <person name="Chen A."/>
            <person name="Palaniappan K."/>
            <person name="Mavromatis K."/>
            <person name="Liolios K."/>
            <person name="Brettin T."/>
            <person name="Fiebig A."/>
            <person name="Rohde M."/>
            <person name="Abt B."/>
            <person name="Goker M."/>
            <person name="Detter J.C."/>
            <person name="Woyke T."/>
            <person name="Bristow J."/>
            <person name="Eisen J.A."/>
            <person name="Markowitz V."/>
            <person name="Hugenholtz P."/>
            <person name="Kyrpides N.C."/>
            <person name="Klenk H.P."/>
            <person name="Lapidus A."/>
        </authorList>
    </citation>
    <scope>NUCLEOTIDE SEQUENCE [LARGE SCALE GENOMIC DNA]</scope>
    <source>
        <strain evidence="3">DSM 44963</strain>
    </source>
</reference>